<dbReference type="Proteomes" id="UP001165160">
    <property type="component" value="Unassembled WGS sequence"/>
</dbReference>
<dbReference type="EMBL" id="BRXX01000396">
    <property type="protein sequence ID" value="GMI09276.1"/>
    <property type="molecule type" value="Genomic_DNA"/>
</dbReference>
<feature type="region of interest" description="Disordered" evidence="1">
    <location>
        <begin position="197"/>
        <end position="216"/>
    </location>
</feature>
<dbReference type="InterPro" id="IPR053139">
    <property type="entry name" value="Surface_bspA-like"/>
</dbReference>
<evidence type="ECO:0000313" key="3">
    <source>
        <dbReference type="Proteomes" id="UP001165160"/>
    </source>
</evidence>
<dbReference type="InterPro" id="IPR032675">
    <property type="entry name" value="LRR_dom_sf"/>
</dbReference>
<keyword evidence="3" id="KW-1185">Reference proteome</keyword>
<accession>A0A9W7KRW0</accession>
<proteinExistence type="predicted"/>
<dbReference type="PANTHER" id="PTHR45661">
    <property type="entry name" value="SURFACE ANTIGEN"/>
    <property type="match status" value="1"/>
</dbReference>
<dbReference type="Gene3D" id="3.80.10.10">
    <property type="entry name" value="Ribonuclease Inhibitor"/>
    <property type="match status" value="1"/>
</dbReference>
<name>A0A9W7KRW0_9STRA</name>
<evidence type="ECO:0000256" key="1">
    <source>
        <dbReference type="SAM" id="MobiDB-lite"/>
    </source>
</evidence>
<feature type="compositionally biased region" description="Basic and acidic residues" evidence="1">
    <location>
        <begin position="203"/>
        <end position="216"/>
    </location>
</feature>
<comment type="caution">
    <text evidence="2">The sequence shown here is derived from an EMBL/GenBank/DDBJ whole genome shotgun (WGS) entry which is preliminary data.</text>
</comment>
<dbReference type="SUPFAM" id="SSF52058">
    <property type="entry name" value="L domain-like"/>
    <property type="match status" value="1"/>
</dbReference>
<gene>
    <name evidence="2" type="ORF">TrVE_jg5807</name>
</gene>
<organism evidence="2 3">
    <name type="scientific">Triparma verrucosa</name>
    <dbReference type="NCBI Taxonomy" id="1606542"/>
    <lineage>
        <taxon>Eukaryota</taxon>
        <taxon>Sar</taxon>
        <taxon>Stramenopiles</taxon>
        <taxon>Ochrophyta</taxon>
        <taxon>Bolidophyceae</taxon>
        <taxon>Parmales</taxon>
        <taxon>Triparmaceae</taxon>
        <taxon>Triparma</taxon>
    </lineage>
</organism>
<dbReference type="AlphaFoldDB" id="A0A9W7KRW0"/>
<dbReference type="Pfam" id="PF13306">
    <property type="entry name" value="LRR_5"/>
    <property type="match status" value="2"/>
</dbReference>
<evidence type="ECO:0008006" key="4">
    <source>
        <dbReference type="Google" id="ProtNLM"/>
    </source>
</evidence>
<dbReference type="InterPro" id="IPR026906">
    <property type="entry name" value="LRR_5"/>
</dbReference>
<evidence type="ECO:0000313" key="2">
    <source>
        <dbReference type="EMBL" id="GMI09276.1"/>
    </source>
</evidence>
<dbReference type="PANTHER" id="PTHR45661:SF3">
    <property type="entry name" value="IG-LIKE DOMAIN-CONTAINING PROTEIN"/>
    <property type="match status" value="1"/>
</dbReference>
<reference evidence="3" key="1">
    <citation type="journal article" date="2023" name="Commun. Biol.">
        <title>Genome analysis of Parmales, the sister group of diatoms, reveals the evolutionary specialization of diatoms from phago-mixotrophs to photoautotrophs.</title>
        <authorList>
            <person name="Ban H."/>
            <person name="Sato S."/>
            <person name="Yoshikawa S."/>
            <person name="Yamada K."/>
            <person name="Nakamura Y."/>
            <person name="Ichinomiya M."/>
            <person name="Sato N."/>
            <person name="Blanc-Mathieu R."/>
            <person name="Endo H."/>
            <person name="Kuwata A."/>
            <person name="Ogata H."/>
        </authorList>
    </citation>
    <scope>NUCLEOTIDE SEQUENCE [LARGE SCALE GENOMIC DNA]</scope>
    <source>
        <strain evidence="3">NIES 3699</strain>
    </source>
</reference>
<sequence>MVEVVYQKGDGKKYKGQEDITKVTVASDVDEIAEYAFYRCRNLTEFNFGDSKVTKIGRSALHSTVITKIKLPDTLKVIGSWAFSKTNLTEVEINAEKIEGNTFCDCQSLVKVVLKEGITTVETNAFDGCPNISTFIWADSVKEVGYSVFRGCDKLHELAGSKDQEKIIEYLKSFTPLIELCSQKDPKKDPKRDIWKSIARKRSPPDDRDWTDLQKSDDAEDKALVKQVKQADKAKLKVDIKKILDENSEASKME</sequence>
<protein>
    <recommendedName>
        <fullName evidence="4">Leucine rich repeat-containing protein</fullName>
    </recommendedName>
</protein>